<feature type="transmembrane region" description="Helical" evidence="7">
    <location>
        <begin position="225"/>
        <end position="243"/>
    </location>
</feature>
<dbReference type="PANTHER" id="PTHR23513">
    <property type="entry name" value="INTEGRAL MEMBRANE EFFLUX PROTEIN-RELATED"/>
    <property type="match status" value="1"/>
</dbReference>
<feature type="transmembrane region" description="Helical" evidence="7">
    <location>
        <begin position="376"/>
        <end position="397"/>
    </location>
</feature>
<keyword evidence="6 7" id="KW-0472">Membrane</keyword>
<dbReference type="PATRIC" id="fig|1244531.5.peg.1889"/>
<accession>A0A076FDP4</accession>
<dbReference type="InterPro" id="IPR036259">
    <property type="entry name" value="MFS_trans_sf"/>
</dbReference>
<dbReference type="RefSeq" id="WP_038455430.1">
    <property type="nucleotide sequence ID" value="NZ_CP009043.1"/>
</dbReference>
<feature type="transmembrane region" description="Helical" evidence="7">
    <location>
        <begin position="348"/>
        <end position="370"/>
    </location>
</feature>
<evidence type="ECO:0000256" key="6">
    <source>
        <dbReference type="ARBA" id="ARBA00023136"/>
    </source>
</evidence>
<proteinExistence type="predicted"/>
<dbReference type="Proteomes" id="UP000028486">
    <property type="component" value="Chromosome"/>
</dbReference>
<dbReference type="GO" id="GO:0022857">
    <property type="term" value="F:transmembrane transporter activity"/>
    <property type="evidence" value="ECO:0007669"/>
    <property type="project" value="InterPro"/>
</dbReference>
<keyword evidence="5 7" id="KW-1133">Transmembrane helix</keyword>
<feature type="transmembrane region" description="Helical" evidence="7">
    <location>
        <begin position="20"/>
        <end position="37"/>
    </location>
</feature>
<keyword evidence="2" id="KW-0813">Transport</keyword>
<keyword evidence="10" id="KW-1185">Reference proteome</keyword>
<feature type="transmembrane region" description="Helical" evidence="7">
    <location>
        <begin position="317"/>
        <end position="336"/>
    </location>
</feature>
<sequence length="406" mass="44937">MSRKFTNPLKALKYPNFRLYWIGMVISQSGTWMQNIAQPWLALEVTNDATLVGLVAAVQFVPMLVFSLFSGVLLDRKDKKFILKIAQTGLCLTSLIFGLSIIFGFASYPVILILAFITGIFNCLDAPCRQSFLYELIDDKSDIPNAVALNSMSVNTARFVGPTLAGIVMFKFGLAACFFANSFSFLAILISLFFIKHSPSKLNKHKENVLQSIISGIHYIKKREILLSPLIVILIVGTFLPNYNVTISALSKFNGGNEQTFGYLMAALGVGSFLGALWVAFTSKNISYKTVKFMPFVPATFLILIGLSPNFILAGMFLALTGFSFMICVSTINSLLQLNSFQAFRGRVMSIYTLFFLGSTPFGAVFAGFLANKFGAGMSLVICGVIIYVLLIFWWIFKSFYLKFKG</sequence>
<dbReference type="PROSITE" id="PS50850">
    <property type="entry name" value="MFS"/>
    <property type="match status" value="1"/>
</dbReference>
<dbReference type="EMBL" id="CP009043">
    <property type="protein sequence ID" value="AII15517.1"/>
    <property type="molecule type" value="Genomic_DNA"/>
</dbReference>
<evidence type="ECO:0000256" key="2">
    <source>
        <dbReference type="ARBA" id="ARBA00022448"/>
    </source>
</evidence>
<keyword evidence="4 7" id="KW-0812">Transmembrane</keyword>
<dbReference type="AlphaFoldDB" id="A0A076FDP4"/>
<name>A0A076FDP4_9BACT</name>
<evidence type="ECO:0000256" key="1">
    <source>
        <dbReference type="ARBA" id="ARBA00004651"/>
    </source>
</evidence>
<evidence type="ECO:0000256" key="4">
    <source>
        <dbReference type="ARBA" id="ARBA00022692"/>
    </source>
</evidence>
<dbReference type="GO" id="GO:0005886">
    <property type="term" value="C:plasma membrane"/>
    <property type="evidence" value="ECO:0007669"/>
    <property type="project" value="UniProtKB-SubCell"/>
</dbReference>
<organism evidence="9 10">
    <name type="scientific">Campylobacter iguaniorum</name>
    <dbReference type="NCBI Taxonomy" id="1244531"/>
    <lineage>
        <taxon>Bacteria</taxon>
        <taxon>Pseudomonadati</taxon>
        <taxon>Campylobacterota</taxon>
        <taxon>Epsilonproteobacteria</taxon>
        <taxon>Campylobacterales</taxon>
        <taxon>Campylobacteraceae</taxon>
        <taxon>Campylobacter</taxon>
    </lineage>
</organism>
<evidence type="ECO:0000256" key="7">
    <source>
        <dbReference type="SAM" id="Phobius"/>
    </source>
</evidence>
<dbReference type="Gene3D" id="1.20.1250.20">
    <property type="entry name" value="MFS general substrate transporter like domains"/>
    <property type="match status" value="1"/>
</dbReference>
<keyword evidence="3" id="KW-1003">Cell membrane</keyword>
<dbReference type="InterPro" id="IPR020846">
    <property type="entry name" value="MFS_dom"/>
</dbReference>
<gene>
    <name evidence="9" type="ORF">CIG1485E_1708</name>
</gene>
<dbReference type="InterPro" id="IPR010290">
    <property type="entry name" value="TM_effector"/>
</dbReference>
<feature type="transmembrane region" description="Helical" evidence="7">
    <location>
        <begin position="95"/>
        <end position="121"/>
    </location>
</feature>
<dbReference type="KEGG" id="caj:CIG1485E_1708"/>
<evidence type="ECO:0000256" key="3">
    <source>
        <dbReference type="ARBA" id="ARBA00022475"/>
    </source>
</evidence>
<feature type="transmembrane region" description="Helical" evidence="7">
    <location>
        <begin position="172"/>
        <end position="195"/>
    </location>
</feature>
<feature type="transmembrane region" description="Helical" evidence="7">
    <location>
        <begin position="293"/>
        <end position="311"/>
    </location>
</feature>
<dbReference type="CDD" id="cd06173">
    <property type="entry name" value="MFS_MefA_like"/>
    <property type="match status" value="1"/>
</dbReference>
<evidence type="ECO:0000313" key="9">
    <source>
        <dbReference type="EMBL" id="AII15517.1"/>
    </source>
</evidence>
<dbReference type="SUPFAM" id="SSF103473">
    <property type="entry name" value="MFS general substrate transporter"/>
    <property type="match status" value="1"/>
</dbReference>
<dbReference type="PANTHER" id="PTHR23513:SF11">
    <property type="entry name" value="STAPHYLOFERRIN A TRANSPORTER"/>
    <property type="match status" value="1"/>
</dbReference>
<dbReference type="eggNOG" id="COG2814">
    <property type="taxonomic scope" value="Bacteria"/>
</dbReference>
<dbReference type="OrthoDB" id="9775268at2"/>
<evidence type="ECO:0000259" key="8">
    <source>
        <dbReference type="PROSITE" id="PS50850"/>
    </source>
</evidence>
<comment type="subcellular location">
    <subcellularLocation>
        <location evidence="1">Cell membrane</location>
        <topology evidence="1">Multi-pass membrane protein</topology>
    </subcellularLocation>
</comment>
<evidence type="ECO:0000256" key="5">
    <source>
        <dbReference type="ARBA" id="ARBA00022989"/>
    </source>
</evidence>
<evidence type="ECO:0000313" key="10">
    <source>
        <dbReference type="Proteomes" id="UP000028486"/>
    </source>
</evidence>
<dbReference type="STRING" id="1244531.CIG2463D_1889"/>
<feature type="transmembrane region" description="Helical" evidence="7">
    <location>
        <begin position="263"/>
        <end position="281"/>
    </location>
</feature>
<dbReference type="Pfam" id="PF05977">
    <property type="entry name" value="MFS_3"/>
    <property type="match status" value="1"/>
</dbReference>
<reference evidence="10" key="1">
    <citation type="journal article" date="2014" name="Genome Announc.">
        <title>Complete Genome Sequence of Campylobacter iguaniorum Strain 1485ET, Isolated from a Bearded Dragon (Pogona vitticeps).</title>
        <authorList>
            <person name="Gilbert M.J."/>
            <person name="Miller W.G."/>
            <person name="Yee E."/>
            <person name="Kik M."/>
            <person name="Wagenaar J.A."/>
            <person name="Duim B."/>
        </authorList>
    </citation>
    <scope>NUCLEOTIDE SEQUENCE [LARGE SCALE GENOMIC DNA]</scope>
    <source>
        <strain evidence="10">1485E</strain>
    </source>
</reference>
<feature type="transmembrane region" description="Helical" evidence="7">
    <location>
        <begin position="49"/>
        <end position="74"/>
    </location>
</feature>
<protein>
    <submittedName>
        <fullName evidence="9">Transmembrane secretion effector, major facilitator superfamily</fullName>
    </submittedName>
</protein>
<dbReference type="HOGENOM" id="CLU_034180_11_2_7"/>
<feature type="domain" description="Major facilitator superfamily (MFS) profile" evidence="8">
    <location>
        <begin position="16"/>
        <end position="402"/>
    </location>
</feature>